<feature type="non-terminal residue" evidence="2">
    <location>
        <position position="206"/>
    </location>
</feature>
<name>J0CU11_AURST</name>
<dbReference type="EMBL" id="JH688073">
    <property type="protein sequence ID" value="EJD33826.1"/>
    <property type="molecule type" value="Genomic_DNA"/>
</dbReference>
<dbReference type="KEGG" id="adl:AURDEDRAFT_28099"/>
<reference evidence="3" key="1">
    <citation type="journal article" date="2012" name="Science">
        <title>The Paleozoic origin of enzymatic lignin decomposition reconstructed from 31 fungal genomes.</title>
        <authorList>
            <person name="Floudas D."/>
            <person name="Binder M."/>
            <person name="Riley R."/>
            <person name="Barry K."/>
            <person name="Blanchette R.A."/>
            <person name="Henrissat B."/>
            <person name="Martinez A.T."/>
            <person name="Otillar R."/>
            <person name="Spatafora J.W."/>
            <person name="Yadav J.S."/>
            <person name="Aerts A."/>
            <person name="Benoit I."/>
            <person name="Boyd A."/>
            <person name="Carlson A."/>
            <person name="Copeland A."/>
            <person name="Coutinho P.M."/>
            <person name="de Vries R.P."/>
            <person name="Ferreira P."/>
            <person name="Findley K."/>
            <person name="Foster B."/>
            <person name="Gaskell J."/>
            <person name="Glotzer D."/>
            <person name="Gorecki P."/>
            <person name="Heitman J."/>
            <person name="Hesse C."/>
            <person name="Hori C."/>
            <person name="Igarashi K."/>
            <person name="Jurgens J.A."/>
            <person name="Kallen N."/>
            <person name="Kersten P."/>
            <person name="Kohler A."/>
            <person name="Kuees U."/>
            <person name="Kumar T.K.A."/>
            <person name="Kuo A."/>
            <person name="LaButti K."/>
            <person name="Larrondo L.F."/>
            <person name="Lindquist E."/>
            <person name="Ling A."/>
            <person name="Lombard V."/>
            <person name="Lucas S."/>
            <person name="Lundell T."/>
            <person name="Martin R."/>
            <person name="McLaughlin D.J."/>
            <person name="Morgenstern I."/>
            <person name="Morin E."/>
            <person name="Murat C."/>
            <person name="Nagy L.G."/>
            <person name="Nolan M."/>
            <person name="Ohm R.A."/>
            <person name="Patyshakuliyeva A."/>
            <person name="Rokas A."/>
            <person name="Ruiz-Duenas F.J."/>
            <person name="Sabat G."/>
            <person name="Salamov A."/>
            <person name="Samejima M."/>
            <person name="Schmutz J."/>
            <person name="Slot J.C."/>
            <person name="St John F."/>
            <person name="Stenlid J."/>
            <person name="Sun H."/>
            <person name="Sun S."/>
            <person name="Syed K."/>
            <person name="Tsang A."/>
            <person name="Wiebenga A."/>
            <person name="Young D."/>
            <person name="Pisabarro A."/>
            <person name="Eastwood D.C."/>
            <person name="Martin F."/>
            <person name="Cullen D."/>
            <person name="Grigoriev I.V."/>
            <person name="Hibbett D.S."/>
        </authorList>
    </citation>
    <scope>NUCLEOTIDE SEQUENCE [LARGE SCALE GENOMIC DNA]</scope>
    <source>
        <strain evidence="3">TFB10046</strain>
    </source>
</reference>
<dbReference type="Pfam" id="PF18717">
    <property type="entry name" value="CxC4"/>
    <property type="match status" value="1"/>
</dbReference>
<dbReference type="InterPro" id="IPR040648">
    <property type="entry name" value="HMGXB3_CxC4"/>
</dbReference>
<dbReference type="eggNOG" id="ENOG502S87Y">
    <property type="taxonomic scope" value="Eukaryota"/>
</dbReference>
<dbReference type="InParanoid" id="J0CU11"/>
<proteinExistence type="predicted"/>
<dbReference type="AlphaFoldDB" id="J0CU11"/>
<dbReference type="OrthoDB" id="5598737at2759"/>
<sequence>PPEWARLPGDEAPTFPPVDCNPGHLALDPATARCRCGSGPNMEKPKKIIPCTIYSPLRVFRTTIEVQPCATCPPQSRRYVGPDLREKGLFNFNNSRIFTHELLNDFTSAMTASETPFHSFHKMIQRKYIDTKSPSPFAANKLFRSVWYSFSGVQELHDSFVCDDCGVAPRTVLFDGITAGFNVKHATGSLNPPTMTNDASIIRDNV</sequence>
<feature type="domain" description="HMG" evidence="1">
    <location>
        <begin position="24"/>
        <end position="150"/>
    </location>
</feature>
<dbReference type="Proteomes" id="UP000006514">
    <property type="component" value="Unassembled WGS sequence"/>
</dbReference>
<organism evidence="2 3">
    <name type="scientific">Auricularia subglabra (strain TFB-10046 / SS5)</name>
    <name type="common">White-rot fungus</name>
    <name type="synonym">Auricularia delicata (strain TFB10046)</name>
    <dbReference type="NCBI Taxonomy" id="717982"/>
    <lineage>
        <taxon>Eukaryota</taxon>
        <taxon>Fungi</taxon>
        <taxon>Dikarya</taxon>
        <taxon>Basidiomycota</taxon>
        <taxon>Agaricomycotina</taxon>
        <taxon>Agaricomycetes</taxon>
        <taxon>Auriculariales</taxon>
        <taxon>Auriculariaceae</taxon>
        <taxon>Auricularia</taxon>
    </lineage>
</organism>
<evidence type="ECO:0000313" key="2">
    <source>
        <dbReference type="EMBL" id="EJD33826.1"/>
    </source>
</evidence>
<evidence type="ECO:0000313" key="3">
    <source>
        <dbReference type="Proteomes" id="UP000006514"/>
    </source>
</evidence>
<evidence type="ECO:0000259" key="1">
    <source>
        <dbReference type="Pfam" id="PF18717"/>
    </source>
</evidence>
<feature type="non-terminal residue" evidence="2">
    <location>
        <position position="1"/>
    </location>
</feature>
<gene>
    <name evidence="2" type="ORF">AURDEDRAFT_28099</name>
</gene>
<keyword evidence="3" id="KW-1185">Reference proteome</keyword>
<protein>
    <recommendedName>
        <fullName evidence="1">HMG domain-containing protein</fullName>
    </recommendedName>
</protein>
<accession>J0CU11</accession>